<feature type="region of interest" description="Disordered" evidence="1">
    <location>
        <begin position="596"/>
        <end position="618"/>
    </location>
</feature>
<dbReference type="EMBL" id="CAJNJA010018460">
    <property type="protein sequence ID" value="CAE7423596.1"/>
    <property type="molecule type" value="Genomic_DNA"/>
</dbReference>
<feature type="non-terminal residue" evidence="2">
    <location>
        <position position="1"/>
    </location>
</feature>
<feature type="region of interest" description="Disordered" evidence="1">
    <location>
        <begin position="1400"/>
        <end position="1433"/>
    </location>
</feature>
<gene>
    <name evidence="2" type="ORF">SNEC2469_LOCUS11618</name>
</gene>
<sequence length="1433" mass="159877">AKPSSELPSAEHLYFLWVSLGYWHLLKFMREQDVITDFTWHGIQRLNQAALEFVFVVGLSAYVSETFLLHVLKDGRVARIQEKLQTALFDEFDFLGYLPTPVWELLARGANMPANDLRNKVVAGGLISWAFLESKVLVVAASLPWRLCKGDIAANISDLLQAAEPPEDTVASKIFHLGSAGFNRLRLQRAVGLLGSCSWTSALTERQHASTSLVKKYHPDIGSKLLTARAYLHTFLQLLPGQTAADKRKVQLKQRLERFFHYNPNRITGRQLYLAQIMHKATIREEQRNQKFKRRKIMQLHGAQWKQLSSETQQNYERRARVERSAALQRRQGEMEAVQTELLEVAREAKSATADTGSMLLSACRLDHTDLRRLQDLAGHSQRDIAPSKAKAQDAAACPLPVSAAEMEELRRNSEIDGALQEDFPEMFRVLCRLRDHFSTAVFQVSNEGGMEFYRFLFAMQSPYKAFFLQLQLQELVDRGISCSTASVDEQWFQDVPWCWTFVPGNFATANIFRHASMDSVGVIMHTMFAGRSIVQSRDVLQPLEPIVKALLLDLPPRATSSAAVSPTGTKRAAEPEVLRKHPWLASVLSSSSTASAASGASGCSNIGTQPPEDNDDDEKYTAVFEKLEAQRQGVLEDDVTDEDLFRTSVLGGQWQMQRVGREVYGVRVDVRKDTFVWELCNTFNLFKSASFENNIYSEAGGSALSRLWKDRMKFLARVWDAAGRPANKFPSEELQSYEPPEELKASLAAMQGRSLKRATAIKALQPSTAKQAVASLAAAMLQTPEKPKSALDSSWNELSGKKPARNKRKPGVDEQVRKSLSDNFKSLGPKETDGIVKDGLTLRARLRLDKERAQKDPKAVQFGRKYYDSLRELYTDADKAEKCLKPDSTLTARPELLEAATAAMKHPPNRSLMLCFLQTAKDLNQTEVVGIFRWFMKLHPASSADQLEACKSVLELVARLKLTSKFAKECKLVQEKFDEVLLQVFLRGSRVGLGPEAFFSAHENLWPLVLPTAAVQKIRACPEGTSWSTVSKELNLIISSSLLGERLLGFAGKLVAQEQITEVIQRHAEQLLTMDKIDEHVLATAKVAAMKDIMEVPTAKLSLEQKRQVSFEYRGWKVVTEAGSTAQQLDHAMQAALRGYASATGELPLLPAERFLCPSSKKVRQSKIQGSLLGPAIQARKMVNTLLGTECVGESLKEALKTHEDKLLGFDKYFFIDMAFLSHVSSEEAQKRLESMLLDECMPLETALHNIGKAIRCSKQVMESELFNFACAGAQGSIKAADQMLHLIEQGMPVSASPGQTTFLQDVCRRTQFFVVYCGGDTPQFDEDGLFVKPQHGKFLSGKSALMEMWNVVSKKSPDDMSLPELEPFITFGSLLEESQSKQAREWAELLVTKVPRASKKRKGLSEKATAKSKAAAKRPDAEQAAQSLLAA</sequence>
<feature type="compositionally biased region" description="Low complexity" evidence="1">
    <location>
        <begin position="596"/>
        <end position="605"/>
    </location>
</feature>
<feature type="region of interest" description="Disordered" evidence="1">
    <location>
        <begin position="785"/>
        <end position="826"/>
    </location>
</feature>
<evidence type="ECO:0000313" key="3">
    <source>
        <dbReference type="Proteomes" id="UP000601435"/>
    </source>
</evidence>
<name>A0A812R809_9DINO</name>
<feature type="compositionally biased region" description="Basic and acidic residues" evidence="1">
    <location>
        <begin position="811"/>
        <end position="821"/>
    </location>
</feature>
<proteinExistence type="predicted"/>
<organism evidence="2 3">
    <name type="scientific">Symbiodinium necroappetens</name>
    <dbReference type="NCBI Taxonomy" id="1628268"/>
    <lineage>
        <taxon>Eukaryota</taxon>
        <taxon>Sar</taxon>
        <taxon>Alveolata</taxon>
        <taxon>Dinophyceae</taxon>
        <taxon>Suessiales</taxon>
        <taxon>Symbiodiniaceae</taxon>
        <taxon>Symbiodinium</taxon>
    </lineage>
</organism>
<accession>A0A812R809</accession>
<evidence type="ECO:0000313" key="2">
    <source>
        <dbReference type="EMBL" id="CAE7423596.1"/>
    </source>
</evidence>
<protein>
    <submittedName>
        <fullName evidence="2">Uncharacterized protein</fullName>
    </submittedName>
</protein>
<comment type="caution">
    <text evidence="2">The sequence shown here is derived from an EMBL/GenBank/DDBJ whole genome shotgun (WGS) entry which is preliminary data.</text>
</comment>
<evidence type="ECO:0000256" key="1">
    <source>
        <dbReference type="SAM" id="MobiDB-lite"/>
    </source>
</evidence>
<keyword evidence="3" id="KW-1185">Reference proteome</keyword>
<dbReference type="Proteomes" id="UP000601435">
    <property type="component" value="Unassembled WGS sequence"/>
</dbReference>
<reference evidence="2" key="1">
    <citation type="submission" date="2021-02" db="EMBL/GenBank/DDBJ databases">
        <authorList>
            <person name="Dougan E. K."/>
            <person name="Rhodes N."/>
            <person name="Thang M."/>
            <person name="Chan C."/>
        </authorList>
    </citation>
    <scope>NUCLEOTIDE SEQUENCE</scope>
</reference>